<evidence type="ECO:0000313" key="2">
    <source>
        <dbReference type="Proteomes" id="UP000011910"/>
    </source>
</evidence>
<reference evidence="1 2" key="1">
    <citation type="journal article" date="2013" name="Genome Announc.">
        <title>Draft Genome Sequence of Cesiribacter andamanensis Strain AMV16T, Isolated from a Soil Sample from a Mud Volcano in the Andaman Islands, India.</title>
        <authorList>
            <person name="Shivaji S."/>
            <person name="Ara S."/>
            <person name="Begum Z."/>
            <person name="Srinivas T.N."/>
            <person name="Singh A."/>
            <person name="Kumar Pinnaka A."/>
        </authorList>
    </citation>
    <scope>NUCLEOTIDE SEQUENCE [LARGE SCALE GENOMIC DNA]</scope>
    <source>
        <strain evidence="1 2">AMV16</strain>
    </source>
</reference>
<comment type="caution">
    <text evidence="1">The sequence shown here is derived from an EMBL/GenBank/DDBJ whole genome shotgun (WGS) entry which is preliminary data.</text>
</comment>
<name>M7NIR3_9BACT</name>
<dbReference type="EMBL" id="AODQ01000098">
    <property type="protein sequence ID" value="EMR01655.1"/>
    <property type="molecule type" value="Genomic_DNA"/>
</dbReference>
<protein>
    <submittedName>
        <fullName evidence="1">Uncharacterized protein</fullName>
    </submittedName>
</protein>
<organism evidence="1 2">
    <name type="scientific">Cesiribacter andamanensis AMV16</name>
    <dbReference type="NCBI Taxonomy" id="1279009"/>
    <lineage>
        <taxon>Bacteria</taxon>
        <taxon>Pseudomonadati</taxon>
        <taxon>Bacteroidota</taxon>
        <taxon>Cytophagia</taxon>
        <taxon>Cytophagales</taxon>
        <taxon>Cesiribacteraceae</taxon>
        <taxon>Cesiribacter</taxon>
    </lineage>
</organism>
<evidence type="ECO:0000313" key="1">
    <source>
        <dbReference type="EMBL" id="EMR01655.1"/>
    </source>
</evidence>
<gene>
    <name evidence="1" type="ORF">ADICEAN_03202</name>
</gene>
<accession>M7NIR3</accession>
<dbReference type="AlphaFoldDB" id="M7NIR3"/>
<proteinExistence type="predicted"/>
<dbReference type="Proteomes" id="UP000011910">
    <property type="component" value="Unassembled WGS sequence"/>
</dbReference>
<sequence length="124" mass="13581">MQNGILLIGFLIEIGIQAGQLQAEHPYQLLGGKGRVYHGAQHVEEGLYTQLLADGTYIFHGRVKERGMQKADARFFQIPLQHLLLRGECIAKMLQQVAGAAGRRYPVVTMLGHSLPGSGHHKGA</sequence>
<keyword evidence="2" id="KW-1185">Reference proteome</keyword>